<protein>
    <submittedName>
        <fullName evidence="4">Uncharacterized protein</fullName>
    </submittedName>
</protein>
<keyword evidence="1" id="KW-0677">Repeat</keyword>
<organism evidence="4 5">
    <name type="scientific">Papaver atlanticum</name>
    <dbReference type="NCBI Taxonomy" id="357466"/>
    <lineage>
        <taxon>Eukaryota</taxon>
        <taxon>Viridiplantae</taxon>
        <taxon>Streptophyta</taxon>
        <taxon>Embryophyta</taxon>
        <taxon>Tracheophyta</taxon>
        <taxon>Spermatophyta</taxon>
        <taxon>Magnoliopsida</taxon>
        <taxon>Ranunculales</taxon>
        <taxon>Papaveraceae</taxon>
        <taxon>Papaveroideae</taxon>
        <taxon>Papaver</taxon>
    </lineage>
</organism>
<comment type="caution">
    <text evidence="4">The sequence shown here is derived from an EMBL/GenBank/DDBJ whole genome shotgun (WGS) entry which is preliminary data.</text>
</comment>
<dbReference type="PROSITE" id="PS50088">
    <property type="entry name" value="ANK_REPEAT"/>
    <property type="match status" value="2"/>
</dbReference>
<dbReference type="SUPFAM" id="SSF48403">
    <property type="entry name" value="Ankyrin repeat"/>
    <property type="match status" value="1"/>
</dbReference>
<evidence type="ECO:0000256" key="3">
    <source>
        <dbReference type="PROSITE-ProRule" id="PRU00023"/>
    </source>
</evidence>
<dbReference type="PROSITE" id="PS50297">
    <property type="entry name" value="ANK_REP_REGION"/>
    <property type="match status" value="2"/>
</dbReference>
<evidence type="ECO:0000256" key="1">
    <source>
        <dbReference type="ARBA" id="ARBA00022737"/>
    </source>
</evidence>
<accession>A0AAD4TJ76</accession>
<sequence>MCGHVEFAATILMLKPDLASELDSEGFSPLHLASLRKNVDMVRVLLGADPDVCVATDQDGRTPLHLASMKGQIENMKLLIDIKPDTLKILLGHAENILHFCVKHNSLEALKIGVDGNRLDLTVDGQEPVCVNSRDDPAVARRQMKMIRYLVNNSLGIEINSLNKNGFTAVDILANQIIKKTKDIEIEELLRHVGVEITTPQPSYYRMNDASYNDNAKSSEEQYNDWLTDKQNILMVVAVVFGKMTQSLNLILTKVSSTIMHQINVRVGVHVSTCDRDITQAVQQLQLSMGRKTV</sequence>
<gene>
    <name evidence="4" type="ORF">MKW98_019008</name>
</gene>
<dbReference type="AlphaFoldDB" id="A0AAD4TJ76"/>
<dbReference type="GO" id="GO:0005886">
    <property type="term" value="C:plasma membrane"/>
    <property type="evidence" value="ECO:0007669"/>
    <property type="project" value="TreeGrafter"/>
</dbReference>
<reference evidence="4" key="1">
    <citation type="submission" date="2022-04" db="EMBL/GenBank/DDBJ databases">
        <title>A functionally conserved STORR gene fusion in Papaver species that diverged 16.8 million years ago.</title>
        <authorList>
            <person name="Catania T."/>
        </authorList>
    </citation>
    <scope>NUCLEOTIDE SEQUENCE</scope>
    <source>
        <strain evidence="4">S-188037</strain>
    </source>
</reference>
<dbReference type="PANTHER" id="PTHR24186:SF37">
    <property type="entry name" value="PGG DOMAIN-CONTAINING PROTEIN"/>
    <property type="match status" value="1"/>
</dbReference>
<dbReference type="Gene3D" id="1.25.40.20">
    <property type="entry name" value="Ankyrin repeat-containing domain"/>
    <property type="match status" value="1"/>
</dbReference>
<dbReference type="EMBL" id="JAJJMB010001069">
    <property type="protein sequence ID" value="KAI3959418.1"/>
    <property type="molecule type" value="Genomic_DNA"/>
</dbReference>
<name>A0AAD4TJ76_9MAGN</name>
<evidence type="ECO:0000313" key="5">
    <source>
        <dbReference type="Proteomes" id="UP001202328"/>
    </source>
</evidence>
<dbReference type="Pfam" id="PF12796">
    <property type="entry name" value="Ank_2"/>
    <property type="match status" value="1"/>
</dbReference>
<dbReference type="Proteomes" id="UP001202328">
    <property type="component" value="Unassembled WGS sequence"/>
</dbReference>
<dbReference type="PANTHER" id="PTHR24186">
    <property type="entry name" value="PROTEIN PHOSPHATASE 1 REGULATORY SUBUNIT"/>
    <property type="match status" value="1"/>
</dbReference>
<keyword evidence="2 3" id="KW-0040">ANK repeat</keyword>
<evidence type="ECO:0000313" key="4">
    <source>
        <dbReference type="EMBL" id="KAI3959418.1"/>
    </source>
</evidence>
<dbReference type="InterPro" id="IPR002110">
    <property type="entry name" value="Ankyrin_rpt"/>
</dbReference>
<proteinExistence type="predicted"/>
<feature type="repeat" description="ANK" evidence="3">
    <location>
        <begin position="59"/>
        <end position="81"/>
    </location>
</feature>
<evidence type="ECO:0000256" key="2">
    <source>
        <dbReference type="ARBA" id="ARBA00023043"/>
    </source>
</evidence>
<dbReference type="SMART" id="SM00248">
    <property type="entry name" value="ANK"/>
    <property type="match status" value="4"/>
</dbReference>
<feature type="repeat" description="ANK" evidence="3">
    <location>
        <begin position="25"/>
        <end position="57"/>
    </location>
</feature>
<dbReference type="InterPro" id="IPR036770">
    <property type="entry name" value="Ankyrin_rpt-contain_sf"/>
</dbReference>
<keyword evidence="5" id="KW-1185">Reference proteome</keyword>